<keyword evidence="2" id="KW-0812">Transmembrane</keyword>
<feature type="compositionally biased region" description="Basic residues" evidence="1">
    <location>
        <begin position="251"/>
        <end position="263"/>
    </location>
</feature>
<dbReference type="InterPro" id="IPR052432">
    <property type="entry name" value="PITP/CRAL-TRIO"/>
</dbReference>
<dbReference type="InterPro" id="IPR001251">
    <property type="entry name" value="CRAL-TRIO_dom"/>
</dbReference>
<dbReference type="Pfam" id="PF03765">
    <property type="entry name" value="CRAL_TRIO_N"/>
    <property type="match status" value="1"/>
</dbReference>
<dbReference type="SMART" id="SM01100">
    <property type="entry name" value="CRAL_TRIO_N"/>
    <property type="match status" value="1"/>
</dbReference>
<reference evidence="4" key="3">
    <citation type="submission" date="2017-01" db="UniProtKB">
        <authorList>
            <consortium name="EnsemblFungi"/>
        </authorList>
    </citation>
    <scope>IDENTIFICATION</scope>
    <source>
        <strain evidence="4">PH-1 / ATCC MYA-4620 / FGSC 9075 / NRRL 31084</strain>
    </source>
</reference>
<accession>I1RUQ0</accession>
<dbReference type="SMART" id="SM00516">
    <property type="entry name" value="SEC14"/>
    <property type="match status" value="1"/>
</dbReference>
<evidence type="ECO:0000256" key="2">
    <source>
        <dbReference type="SAM" id="Phobius"/>
    </source>
</evidence>
<proteinExistence type="predicted"/>
<dbReference type="EMBL" id="HG970335">
    <property type="status" value="NOT_ANNOTATED_CDS"/>
    <property type="molecule type" value="Genomic_DNA"/>
</dbReference>
<protein>
    <recommendedName>
        <fullName evidence="3">CRAL-TRIO domain-containing protein</fullName>
    </recommendedName>
</protein>
<gene>
    <name evidence="4" type="primary">FG07950.1</name>
</gene>
<sequence length="641" mass="71972">MSPVPTQYLLLISAWTTTSIDLIFAAHVYARAIGFCRIFPQPIPSPMRAQLRRTICSHSPSVRSSQSLTRHIQLRSSVLSSSLLRLPLNKPRATPTLTRSLATARYLTSPRIRPTTLKTLDCQTVVAKRSHITASGAAGFSSSGNPPLQANLLHSVVIAAAVIATAVAVSAWTVGSSNNPPPPGDIEEEIAIMSFQVPPGRPGNLTPEQEEKLRKLWVAVFQLTGVADEESSGAEILSPKEEISSADADQKKKRGFGMFKKGKSGTSTPTESADEDKYNETKQFHETLAKETPETIRHTIWSMVKHDHPDALVLRFLRARKWDVEKALVMLVATMNWRHNDMKVDDDIMKNGDAFAVEDEKTDSATKQVSADMMKQLRMGKSFLHGTDKQGRPICVVRVRLHKAGQECEESLEKYTVYIIETARMTLEPPVDTACIVFDMTGFSMANMDYTPVKFMIKCFEANYPESLGAVLVHKAPWLFQGIWKVIRGWLDPVVAAKVHFTNNRSELEDFIAPNHLIKELEGDENWAYKYVEPSPGENDKMKDTQTRDRLLVEREELVKKFEQATREWIRHPEGEQGKQIKSEREKIAKLLKEDYWHLDPYIRARTLYDRQGAIQSGGKTDWYSLKPPTAAASTSADDLD</sequence>
<dbReference type="KEGG" id="fgr:FGSG_07950"/>
<dbReference type="PROSITE" id="PS50191">
    <property type="entry name" value="CRAL_TRIO"/>
    <property type="match status" value="1"/>
</dbReference>
<keyword evidence="2" id="KW-0472">Membrane</keyword>
<dbReference type="SUPFAM" id="SSF52087">
    <property type="entry name" value="CRAL/TRIO domain"/>
    <property type="match status" value="1"/>
</dbReference>
<dbReference type="InterPro" id="IPR036273">
    <property type="entry name" value="CRAL/TRIO_N_dom_sf"/>
</dbReference>
<dbReference type="SUPFAM" id="SSF46938">
    <property type="entry name" value="CRAL/TRIO N-terminal domain"/>
    <property type="match status" value="1"/>
</dbReference>
<dbReference type="HOGENOM" id="CLU_016665_3_0_1"/>
<dbReference type="AlphaFoldDB" id="I1RUQ0"/>
<dbReference type="InterPro" id="IPR036865">
    <property type="entry name" value="CRAL-TRIO_dom_sf"/>
</dbReference>
<feature type="compositionally biased region" description="Low complexity" evidence="1">
    <location>
        <begin position="628"/>
        <end position="641"/>
    </location>
</feature>
<dbReference type="InterPro" id="IPR011074">
    <property type="entry name" value="CRAL/TRIO_N_dom"/>
</dbReference>
<dbReference type="Gene3D" id="3.40.525.10">
    <property type="entry name" value="CRAL-TRIO lipid binding domain"/>
    <property type="match status" value="1"/>
</dbReference>
<organism evidence="4">
    <name type="scientific">Gibberella zeae (strain ATCC MYA-4620 / CBS 123657 / FGSC 9075 / NRRL 31084 / PH-1)</name>
    <name type="common">Wheat head blight fungus</name>
    <name type="synonym">Fusarium graminearum</name>
    <dbReference type="NCBI Taxonomy" id="229533"/>
    <lineage>
        <taxon>Eukaryota</taxon>
        <taxon>Fungi</taxon>
        <taxon>Dikarya</taxon>
        <taxon>Ascomycota</taxon>
        <taxon>Pezizomycotina</taxon>
        <taxon>Sordariomycetes</taxon>
        <taxon>Hypocreomycetidae</taxon>
        <taxon>Hypocreales</taxon>
        <taxon>Nectriaceae</taxon>
        <taxon>Fusarium</taxon>
    </lineage>
</organism>
<reference evidence="4" key="1">
    <citation type="journal article" date="2007" name="Science">
        <title>The Fusarium graminearum genome reveals a link between localized polymorphism and pathogen specialization.</title>
        <authorList>
            <person name="Cuomo C.A."/>
            <person name="Gueldener U."/>
            <person name="Xu J.-R."/>
            <person name="Trail F."/>
            <person name="Turgeon B.G."/>
            <person name="Di Pietro A."/>
            <person name="Walton J.D."/>
            <person name="Ma L.-J."/>
            <person name="Baker S.E."/>
            <person name="Rep M."/>
            <person name="Adam G."/>
            <person name="Antoniw J."/>
            <person name="Baldwin T."/>
            <person name="Calvo S.E."/>
            <person name="Chang Y.-L."/>
            <person name="DeCaprio D."/>
            <person name="Gale L.R."/>
            <person name="Gnerre S."/>
            <person name="Goswami R.S."/>
            <person name="Hammond-Kosack K."/>
            <person name="Harris L.J."/>
            <person name="Hilburn K."/>
            <person name="Kennell J.C."/>
            <person name="Kroken S."/>
            <person name="Magnuson J.K."/>
            <person name="Mannhaupt G."/>
            <person name="Mauceli E.W."/>
            <person name="Mewes H.-W."/>
            <person name="Mitterbauer R."/>
            <person name="Muehlbauer G."/>
            <person name="Muensterkoetter M."/>
            <person name="Nelson D."/>
            <person name="O'Donnell K."/>
            <person name="Ouellet T."/>
            <person name="Qi W."/>
            <person name="Quesneville H."/>
            <person name="Roncero M.I.G."/>
            <person name="Seong K.-Y."/>
            <person name="Tetko I.V."/>
            <person name="Urban M."/>
            <person name="Waalwijk C."/>
            <person name="Ward T.J."/>
            <person name="Yao J."/>
            <person name="Birren B.W."/>
            <person name="Kistler H.C."/>
        </authorList>
    </citation>
    <scope>NUCLEOTIDE SEQUENCE [LARGE SCALE GENOMIC DNA]</scope>
    <source>
        <strain evidence="4">PH-1 / ATCC MYA-4620 / FGSC 9075 / NRRL 31084</strain>
    </source>
</reference>
<feature type="region of interest" description="Disordered" evidence="1">
    <location>
        <begin position="231"/>
        <end position="277"/>
    </location>
</feature>
<dbReference type="PANTHER" id="PTHR46590">
    <property type="entry name" value="PHOSPHATIDYLINOSITOL TRANSFER PROTEIN CSR1-RELATED"/>
    <property type="match status" value="1"/>
</dbReference>
<evidence type="ECO:0000259" key="3">
    <source>
        <dbReference type="PROSITE" id="PS50191"/>
    </source>
</evidence>
<dbReference type="CDD" id="cd00170">
    <property type="entry name" value="SEC14"/>
    <property type="match status" value="1"/>
</dbReference>
<dbReference type="PANTHER" id="PTHR46590:SF1">
    <property type="entry name" value="PHOSPHATIDYLINOSITOL TRANSFER PROTEIN CSR1"/>
    <property type="match status" value="1"/>
</dbReference>
<dbReference type="EnsemblFungi" id="CEF84605">
    <property type="protein sequence ID" value="CEF84605"/>
    <property type="gene ID" value="FGRRES_07950"/>
</dbReference>
<evidence type="ECO:0000313" key="4">
    <source>
        <dbReference type="EnsemblFungi" id="CEF84605"/>
    </source>
</evidence>
<keyword evidence="2" id="KW-1133">Transmembrane helix</keyword>
<evidence type="ECO:0000256" key="1">
    <source>
        <dbReference type="SAM" id="MobiDB-lite"/>
    </source>
</evidence>
<dbReference type="OrthoDB" id="43460at2759"/>
<dbReference type="Pfam" id="PF00650">
    <property type="entry name" value="CRAL_TRIO"/>
    <property type="match status" value="1"/>
</dbReference>
<reference evidence="4" key="2">
    <citation type="journal article" date="2010" name="Nature">
        <title>Comparative genomics reveals mobile pathogenicity chromosomes in Fusarium.</title>
        <authorList>
            <person name="Ma L.J."/>
            <person name="van der Does H.C."/>
            <person name="Borkovich K.A."/>
            <person name="Coleman J.J."/>
            <person name="Daboussi M.J."/>
            <person name="Di Pietro A."/>
            <person name="Dufresne M."/>
            <person name="Freitag M."/>
            <person name="Grabherr M."/>
            <person name="Henrissat B."/>
            <person name="Houterman P.M."/>
            <person name="Kang S."/>
            <person name="Shim W.B."/>
            <person name="Woloshuk C."/>
            <person name="Xie X."/>
            <person name="Xu J.R."/>
            <person name="Antoniw J."/>
            <person name="Baker S.E."/>
            <person name="Bluhm B.H."/>
            <person name="Breakspear A."/>
            <person name="Brown D.W."/>
            <person name="Butchko R.A."/>
            <person name="Chapman S."/>
            <person name="Coulson R."/>
            <person name="Coutinho P.M."/>
            <person name="Danchin E.G."/>
            <person name="Diener A."/>
            <person name="Gale L.R."/>
            <person name="Gardiner D.M."/>
            <person name="Goff S."/>
            <person name="Hammond-Kosack K.E."/>
            <person name="Hilburn K."/>
            <person name="Hua-Van A."/>
            <person name="Jonkers W."/>
            <person name="Kazan K."/>
            <person name="Kodira C.D."/>
            <person name="Koehrsen M."/>
            <person name="Kumar L."/>
            <person name="Lee Y.H."/>
            <person name="Li L."/>
            <person name="Manners J.M."/>
            <person name="Miranda-Saavedra D."/>
            <person name="Mukherjee M."/>
            <person name="Park G."/>
            <person name="Park J."/>
            <person name="Park S.Y."/>
            <person name="Proctor R.H."/>
            <person name="Regev A."/>
            <person name="Ruiz-Roldan M.C."/>
            <person name="Sain D."/>
            <person name="Sakthikumar S."/>
            <person name="Sykes S."/>
            <person name="Schwartz D.C."/>
            <person name="Turgeon B.G."/>
            <person name="Wapinski I."/>
            <person name="Yoder O."/>
            <person name="Young S."/>
            <person name="Zeng Q."/>
            <person name="Zhou S."/>
            <person name="Galagan J."/>
            <person name="Cuomo C.A."/>
            <person name="Kistler H.C."/>
            <person name="Rep M."/>
        </authorList>
    </citation>
    <scope>GENOME REANNOTATION</scope>
    <source>
        <strain evidence="4">PH-1 / ATCC MYA-4620 / FGSC 9075 / NRRL 31084</strain>
    </source>
</reference>
<feature type="region of interest" description="Disordered" evidence="1">
    <location>
        <begin position="617"/>
        <end position="641"/>
    </location>
</feature>
<dbReference type="RefSeq" id="XP_011327795.1">
    <property type="nucleotide sequence ID" value="XM_011329493.1"/>
</dbReference>
<feature type="domain" description="CRAL-TRIO" evidence="3">
    <location>
        <begin position="370"/>
        <end position="529"/>
    </location>
</feature>
<name>I1RUQ0_GIBZE</name>
<feature type="transmembrane region" description="Helical" evidence="2">
    <location>
        <begin position="6"/>
        <end position="30"/>
    </location>
</feature>